<dbReference type="Proteomes" id="UP000605846">
    <property type="component" value="Unassembled WGS sequence"/>
</dbReference>
<evidence type="ECO:0000256" key="2">
    <source>
        <dbReference type="ARBA" id="ARBA00022448"/>
    </source>
</evidence>
<dbReference type="GO" id="GO:0016020">
    <property type="term" value="C:membrane"/>
    <property type="evidence" value="ECO:0007669"/>
    <property type="project" value="UniProtKB-SubCell"/>
</dbReference>
<protein>
    <submittedName>
        <fullName evidence="7">Uncharacterized protein</fullName>
    </submittedName>
</protein>
<feature type="transmembrane region" description="Helical" evidence="6">
    <location>
        <begin position="367"/>
        <end position="386"/>
    </location>
</feature>
<dbReference type="AlphaFoldDB" id="A0A8H7ERV8"/>
<evidence type="ECO:0000313" key="8">
    <source>
        <dbReference type="Proteomes" id="UP000605846"/>
    </source>
</evidence>
<feature type="transmembrane region" description="Helical" evidence="6">
    <location>
        <begin position="75"/>
        <end position="100"/>
    </location>
</feature>
<evidence type="ECO:0000256" key="3">
    <source>
        <dbReference type="ARBA" id="ARBA00022692"/>
    </source>
</evidence>
<comment type="subcellular location">
    <subcellularLocation>
        <location evidence="1">Membrane</location>
        <topology evidence="1">Multi-pass membrane protein</topology>
    </subcellularLocation>
</comment>
<proteinExistence type="predicted"/>
<feature type="transmembrane region" description="Helical" evidence="6">
    <location>
        <begin position="335"/>
        <end position="355"/>
    </location>
</feature>
<organism evidence="7 8">
    <name type="scientific">Apophysomyces ossiformis</name>
    <dbReference type="NCBI Taxonomy" id="679940"/>
    <lineage>
        <taxon>Eukaryota</taxon>
        <taxon>Fungi</taxon>
        <taxon>Fungi incertae sedis</taxon>
        <taxon>Mucoromycota</taxon>
        <taxon>Mucoromycotina</taxon>
        <taxon>Mucoromycetes</taxon>
        <taxon>Mucorales</taxon>
        <taxon>Mucorineae</taxon>
        <taxon>Mucoraceae</taxon>
        <taxon>Apophysomyces</taxon>
    </lineage>
</organism>
<evidence type="ECO:0000256" key="6">
    <source>
        <dbReference type="SAM" id="Phobius"/>
    </source>
</evidence>
<gene>
    <name evidence="7" type="ORF">EC973_007217</name>
</gene>
<evidence type="ECO:0000256" key="1">
    <source>
        <dbReference type="ARBA" id="ARBA00004141"/>
    </source>
</evidence>
<dbReference type="SUPFAM" id="SSF103473">
    <property type="entry name" value="MFS general substrate transporter"/>
    <property type="match status" value="1"/>
</dbReference>
<feature type="transmembrane region" description="Helical" evidence="6">
    <location>
        <begin position="248"/>
        <end position="269"/>
    </location>
</feature>
<keyword evidence="5 6" id="KW-0472">Membrane</keyword>
<feature type="transmembrane region" description="Helical" evidence="6">
    <location>
        <begin position="38"/>
        <end position="55"/>
    </location>
</feature>
<dbReference type="InterPro" id="IPR011701">
    <property type="entry name" value="MFS"/>
</dbReference>
<dbReference type="InterPro" id="IPR036259">
    <property type="entry name" value="MFS_trans_sf"/>
</dbReference>
<dbReference type="PANTHER" id="PTHR43791:SF63">
    <property type="entry name" value="HIGH AFFINITY CYSTEINE TRANSPORTER"/>
    <property type="match status" value="1"/>
</dbReference>
<dbReference type="Pfam" id="PF07690">
    <property type="entry name" value="MFS_1"/>
    <property type="match status" value="1"/>
</dbReference>
<dbReference type="EMBL" id="JABAYA010000050">
    <property type="protein sequence ID" value="KAF7727758.1"/>
    <property type="molecule type" value="Genomic_DNA"/>
</dbReference>
<evidence type="ECO:0000256" key="5">
    <source>
        <dbReference type="ARBA" id="ARBA00023136"/>
    </source>
</evidence>
<dbReference type="Gene3D" id="1.20.1250.20">
    <property type="entry name" value="MFS general substrate transporter like domains"/>
    <property type="match status" value="1"/>
</dbReference>
<evidence type="ECO:0000313" key="7">
    <source>
        <dbReference type="EMBL" id="KAF7727758.1"/>
    </source>
</evidence>
<feature type="transmembrane region" description="Helical" evidence="6">
    <location>
        <begin position="144"/>
        <end position="165"/>
    </location>
</feature>
<dbReference type="OrthoDB" id="6730379at2759"/>
<feature type="transmembrane region" description="Helical" evidence="6">
    <location>
        <begin position="112"/>
        <end position="132"/>
    </location>
</feature>
<keyword evidence="8" id="KW-1185">Reference proteome</keyword>
<keyword evidence="4 6" id="KW-1133">Transmembrane helix</keyword>
<feature type="transmembrane region" description="Helical" evidence="6">
    <location>
        <begin position="276"/>
        <end position="296"/>
    </location>
</feature>
<keyword evidence="2" id="KW-0813">Transport</keyword>
<keyword evidence="3 6" id="KW-0812">Transmembrane</keyword>
<name>A0A8H7ERV8_9FUNG</name>
<feature type="transmembrane region" description="Helical" evidence="6">
    <location>
        <begin position="302"/>
        <end position="323"/>
    </location>
</feature>
<evidence type="ECO:0000256" key="4">
    <source>
        <dbReference type="ARBA" id="ARBA00022989"/>
    </source>
</evidence>
<dbReference type="PANTHER" id="PTHR43791">
    <property type="entry name" value="PERMEASE-RELATED"/>
    <property type="match status" value="1"/>
</dbReference>
<dbReference type="GO" id="GO:0022857">
    <property type="term" value="F:transmembrane transporter activity"/>
    <property type="evidence" value="ECO:0007669"/>
    <property type="project" value="InterPro"/>
</dbReference>
<reference evidence="7" key="1">
    <citation type="submission" date="2020-01" db="EMBL/GenBank/DDBJ databases">
        <title>Genome Sequencing of Three Apophysomyces-Like Fungal Strains Confirms a Novel Fungal Genus in the Mucoromycota with divergent Burkholderia-like Endosymbiotic Bacteria.</title>
        <authorList>
            <person name="Stajich J.E."/>
            <person name="Macias A.M."/>
            <person name="Carter-House D."/>
            <person name="Lovett B."/>
            <person name="Kasson L.R."/>
            <person name="Berry K."/>
            <person name="Grigoriev I."/>
            <person name="Chang Y."/>
            <person name="Spatafora J."/>
            <person name="Kasson M.T."/>
        </authorList>
    </citation>
    <scope>NUCLEOTIDE SEQUENCE</scope>
    <source>
        <strain evidence="7">NRRL A-21654</strain>
    </source>
</reference>
<comment type="caution">
    <text evidence="7">The sequence shown here is derived from an EMBL/GenBank/DDBJ whole genome shotgun (WGS) entry which is preliminary data.</text>
</comment>
<feature type="transmembrane region" description="Helical" evidence="6">
    <location>
        <begin position="212"/>
        <end position="236"/>
    </location>
</feature>
<accession>A0A8H7ERV8</accession>
<sequence length="422" mass="47480">MPRLSSSLATLSAYDKYKLDIHGDNFSLQEERAFVRKIDWMVMPIVCTISLLQLIDKTAVGVAAAFKYDGEFYQLMIMRCLLGLFEGSMYTSLTLLVSTLYRRKEQAARLGYIWLANGLAAAINTPIAYGITHMDNHNLSRWRWMLFIPGVITCVIGFIAFFFLLDDPKGGFLHLNAEKQIIIEERIHDNAVVRTSTINGHHIMEALKEIRLWAFVFSTMLVFLSNGPICFYSIQIYEVIGYTKYEGIQLMATASAANTVMLLLSVYLVRSALKTLYTACLMAAIGAFGMVLFIIIPENKYMLIGLCLQLTMGSIYVLILTSISNNVSGYTKKIFYNNMMGVAYTVGNFLGPFLMTPASFSAVRTGFIIYISANLLSVFLLLLARWRMAAANQYRLARPCPLGDHIEDDMTDGQNQAHIYLL</sequence>